<evidence type="ECO:0000256" key="9">
    <source>
        <dbReference type="ARBA" id="ARBA00023004"/>
    </source>
</evidence>
<keyword evidence="5" id="KW-0812">Transmembrane</keyword>
<dbReference type="GO" id="GO:0005506">
    <property type="term" value="F:iron ion binding"/>
    <property type="evidence" value="ECO:0007669"/>
    <property type="project" value="InterPro"/>
</dbReference>
<keyword evidence="17" id="KW-1185">Reference proteome</keyword>
<evidence type="ECO:0000313" key="17">
    <source>
        <dbReference type="Proteomes" id="UP000002051"/>
    </source>
</evidence>
<reference evidence="18" key="4">
    <citation type="journal article" date="2018" name="Nat. Plants">
        <title>Whole-genome landscape of Medicago truncatula symbiotic genes.</title>
        <authorList>
            <person name="Pecrix Y."/>
            <person name="Staton S.E."/>
            <person name="Sallet E."/>
            <person name="Lelandais-Briere C."/>
            <person name="Moreau S."/>
            <person name="Carrere S."/>
            <person name="Blein T."/>
            <person name="Jardinaud M.F."/>
            <person name="Latrasse D."/>
            <person name="Zouine M."/>
            <person name="Zahm M."/>
            <person name="Kreplak J."/>
            <person name="Mayjonade B."/>
            <person name="Satge C."/>
            <person name="Perez M."/>
            <person name="Cauet S."/>
            <person name="Marande W."/>
            <person name="Chantry-Darmon C."/>
            <person name="Lopez-Roques C."/>
            <person name="Bouchez O."/>
            <person name="Berard A."/>
            <person name="Debelle F."/>
            <person name="Munos S."/>
            <person name="Bendahmane A."/>
            <person name="Berges H."/>
            <person name="Niebel A."/>
            <person name="Buitink J."/>
            <person name="Frugier F."/>
            <person name="Benhamed M."/>
            <person name="Crespi M."/>
            <person name="Gouzy J."/>
            <person name="Gamas P."/>
        </authorList>
    </citation>
    <scope>NUCLEOTIDE SEQUENCE [LARGE SCALE GENOMIC DNA]</scope>
    <source>
        <strain evidence="18">cv. Jemalong A17</strain>
    </source>
</reference>
<reference evidence="15" key="5">
    <citation type="journal article" date="2018" name="Nat. Plants">
        <title>Whole-genome landscape of Medicago truncatula symbiotic genes.</title>
        <authorList>
            <person name="Pecrix Y."/>
            <person name="Gamas P."/>
            <person name="Carrere S."/>
        </authorList>
    </citation>
    <scope>NUCLEOTIDE SEQUENCE</scope>
    <source>
        <tissue evidence="15">Leaves</tissue>
    </source>
</reference>
<sequence>MEPLLLAFTLFLSSLICYIIFQPILNRQKNLPPSPLFKLPIIGHMHMLGPLLHHSFDRLSQKYGPIFSLNFGSVLCVVASTPHYAKQILQINEHAFNCRNESTAIKRLTYEASLAFAPYGEYWRFIKKLSMNELLGSRSISSFQHLRLQETHNLLKFFADKAKNYEAVNVTQELLKLSNNVISKMMLGEAEEARDVVRDVTEIFGEFNVSDFIWLFKKLDLQGFGKRIEDLFMRFDTLVERIITKREELRKNKGRKENKGEQGAEFRDFLDILLDCAEDQNSEIKVQRVHIKALIMDFFTAGTDTTSISTEWALVELMNNPSLLQKAREEIDNIVGKNRLVDESDGPNLPYIQAIIKETFRLHPPVPMVTRRCVTQCKIENYVIPENSLIFVNNWAMGRNPAYWEKPLEFNPERFLKNSANSNGVIDVRGQNFQILPFGSGRRMCPGVTLAMQEVPALLGAIIQCFDFNFVGPKGEILKGRDIVIDVNERPGLTAPRVHDLVCVPVERIGCGGPLQSLGY</sequence>
<dbReference type="InterPro" id="IPR001128">
    <property type="entry name" value="Cyt_P450"/>
</dbReference>
<dbReference type="Gramene" id="rna39092">
    <property type="protein sequence ID" value="RHN44915.1"/>
    <property type="gene ID" value="gene39092"/>
</dbReference>
<keyword evidence="11" id="KW-0472">Membrane</keyword>
<dbReference type="PANTHER" id="PTHR24281">
    <property type="entry name" value="STEROID 21-HYDROXYLASE-RELATED"/>
    <property type="match status" value="1"/>
</dbReference>
<gene>
    <name evidence="16" type="primary">11446878</name>
    <name evidence="14" type="ordered locus">MTR_7g027960</name>
    <name evidence="15" type="ORF">MtrunA17_Chr7g0224551</name>
</gene>
<dbReference type="GO" id="GO:0016020">
    <property type="term" value="C:membrane"/>
    <property type="evidence" value="ECO:0000318"/>
    <property type="project" value="GO_Central"/>
</dbReference>
<dbReference type="EMBL" id="CM001223">
    <property type="protein sequence ID" value="AES78343.1"/>
    <property type="molecule type" value="Genomic_DNA"/>
</dbReference>
<name>G7L269_MEDTR</name>
<dbReference type="GO" id="GO:0016709">
    <property type="term" value="F:oxidoreductase activity, acting on paired donors, with incorporation or reduction of molecular oxygen, NAD(P)H as one donor, and incorporation of one atom of oxygen"/>
    <property type="evidence" value="ECO:0000318"/>
    <property type="project" value="GO_Central"/>
</dbReference>
<dbReference type="OrthoDB" id="1103324at2759"/>
<reference evidence="16" key="3">
    <citation type="submission" date="2015-04" db="UniProtKB">
        <authorList>
            <consortium name="EnsemblPlants"/>
        </authorList>
    </citation>
    <scope>IDENTIFICATION</scope>
    <source>
        <strain evidence="16">cv. Jemalong A17</strain>
    </source>
</reference>
<dbReference type="SUPFAM" id="SSF48264">
    <property type="entry name" value="Cytochrome P450"/>
    <property type="match status" value="1"/>
</dbReference>
<evidence type="ECO:0000256" key="11">
    <source>
        <dbReference type="ARBA" id="ARBA00023136"/>
    </source>
</evidence>
<comment type="similarity">
    <text evidence="3 13">Belongs to the cytochrome P450 family.</text>
</comment>
<dbReference type="PRINTS" id="PR00385">
    <property type="entry name" value="P450"/>
</dbReference>
<comment type="cofactor">
    <cofactor evidence="1 12">
        <name>heme</name>
        <dbReference type="ChEBI" id="CHEBI:30413"/>
    </cofactor>
</comment>
<evidence type="ECO:0000256" key="12">
    <source>
        <dbReference type="PIRSR" id="PIRSR602401-1"/>
    </source>
</evidence>
<dbReference type="PROSITE" id="PS00086">
    <property type="entry name" value="CYTOCHROME_P450"/>
    <property type="match status" value="1"/>
</dbReference>
<dbReference type="InterPro" id="IPR017972">
    <property type="entry name" value="Cyt_P450_CS"/>
</dbReference>
<dbReference type="FunFam" id="1.10.630.10:FF:000019">
    <property type="entry name" value="Cytochrome P450 family protein"/>
    <property type="match status" value="1"/>
</dbReference>
<dbReference type="eggNOG" id="KOG0156">
    <property type="taxonomic scope" value="Eukaryota"/>
</dbReference>
<feature type="binding site" description="axial binding residue" evidence="12">
    <location>
        <position position="445"/>
    </location>
    <ligand>
        <name>heme</name>
        <dbReference type="ChEBI" id="CHEBI:30413"/>
    </ligand>
    <ligandPart>
        <name>Fe</name>
        <dbReference type="ChEBI" id="CHEBI:18248"/>
    </ligandPart>
</feature>
<dbReference type="OMA" id="DTFHVIY"/>
<dbReference type="PaxDb" id="3880-AES78343"/>
<dbReference type="InterPro" id="IPR002401">
    <property type="entry name" value="Cyt_P450_E_grp-I"/>
</dbReference>
<protein>
    <submittedName>
        <fullName evidence="14">Cytochrome P450 family flavone synthase</fullName>
    </submittedName>
    <submittedName>
        <fullName evidence="15">Putative licodione synthase</fullName>
        <ecNumber evidence="15">1.14.14.140</ecNumber>
    </submittedName>
</protein>
<keyword evidence="6 12" id="KW-0479">Metal-binding</keyword>
<evidence type="ECO:0000256" key="13">
    <source>
        <dbReference type="RuleBase" id="RU000461"/>
    </source>
</evidence>
<dbReference type="STRING" id="3880.G7L269"/>
<keyword evidence="7" id="KW-1133">Transmembrane helix</keyword>
<evidence type="ECO:0000256" key="10">
    <source>
        <dbReference type="ARBA" id="ARBA00023033"/>
    </source>
</evidence>
<keyword evidence="8 13" id="KW-0560">Oxidoreductase</keyword>
<keyword evidence="4 12" id="KW-0349">Heme</keyword>
<keyword evidence="10 13" id="KW-0503">Monooxygenase</keyword>
<dbReference type="Gene3D" id="1.10.630.10">
    <property type="entry name" value="Cytochrome P450"/>
    <property type="match status" value="1"/>
</dbReference>
<dbReference type="HOGENOM" id="CLU_001570_4_0_1"/>
<evidence type="ECO:0000256" key="6">
    <source>
        <dbReference type="ARBA" id="ARBA00022723"/>
    </source>
</evidence>
<evidence type="ECO:0000256" key="1">
    <source>
        <dbReference type="ARBA" id="ARBA00001971"/>
    </source>
</evidence>
<evidence type="ECO:0000256" key="8">
    <source>
        <dbReference type="ARBA" id="ARBA00023002"/>
    </source>
</evidence>
<dbReference type="EMBL" id="PSQE01000007">
    <property type="protein sequence ID" value="RHN44915.1"/>
    <property type="molecule type" value="Genomic_DNA"/>
</dbReference>
<reference evidence="14 17" key="2">
    <citation type="journal article" date="2014" name="BMC Genomics">
        <title>An improved genome release (version Mt4.0) for the model legume Medicago truncatula.</title>
        <authorList>
            <person name="Tang H."/>
            <person name="Krishnakumar V."/>
            <person name="Bidwell S."/>
            <person name="Rosen B."/>
            <person name="Chan A."/>
            <person name="Zhou S."/>
            <person name="Gentzbittel L."/>
            <person name="Childs K.L."/>
            <person name="Yandell M."/>
            <person name="Gundlach H."/>
            <person name="Mayer K.F."/>
            <person name="Schwartz D.C."/>
            <person name="Town C.D."/>
        </authorList>
    </citation>
    <scope>GENOME REANNOTATION</scope>
    <source>
        <strain evidence="16 17">cv. Jemalong A17</strain>
    </source>
</reference>
<reference evidence="14 17" key="1">
    <citation type="journal article" date="2011" name="Nature">
        <title>The Medicago genome provides insight into the evolution of rhizobial symbioses.</title>
        <authorList>
            <person name="Young N.D."/>
            <person name="Debelle F."/>
            <person name="Oldroyd G.E."/>
            <person name="Geurts R."/>
            <person name="Cannon S.B."/>
            <person name="Udvardi M.K."/>
            <person name="Benedito V.A."/>
            <person name="Mayer K.F."/>
            <person name="Gouzy J."/>
            <person name="Schoof H."/>
            <person name="Van de Peer Y."/>
            <person name="Proost S."/>
            <person name="Cook D.R."/>
            <person name="Meyers B.C."/>
            <person name="Spannagl M."/>
            <person name="Cheung F."/>
            <person name="De Mita S."/>
            <person name="Krishnakumar V."/>
            <person name="Gundlach H."/>
            <person name="Zhou S."/>
            <person name="Mudge J."/>
            <person name="Bharti A.K."/>
            <person name="Murray J.D."/>
            <person name="Naoumkina M.A."/>
            <person name="Rosen B."/>
            <person name="Silverstein K.A."/>
            <person name="Tang H."/>
            <person name="Rombauts S."/>
            <person name="Zhao P.X."/>
            <person name="Zhou P."/>
            <person name="Barbe V."/>
            <person name="Bardou P."/>
            <person name="Bechner M."/>
            <person name="Bellec A."/>
            <person name="Berger A."/>
            <person name="Berges H."/>
            <person name="Bidwell S."/>
            <person name="Bisseling T."/>
            <person name="Choisne N."/>
            <person name="Couloux A."/>
            <person name="Denny R."/>
            <person name="Deshpande S."/>
            <person name="Dai X."/>
            <person name="Doyle J.J."/>
            <person name="Dudez A.M."/>
            <person name="Farmer A.D."/>
            <person name="Fouteau S."/>
            <person name="Franken C."/>
            <person name="Gibelin C."/>
            <person name="Gish J."/>
            <person name="Goldstein S."/>
            <person name="Gonzalez A.J."/>
            <person name="Green P.J."/>
            <person name="Hallab A."/>
            <person name="Hartog M."/>
            <person name="Hua A."/>
            <person name="Humphray S.J."/>
            <person name="Jeong D.H."/>
            <person name="Jing Y."/>
            <person name="Jocker A."/>
            <person name="Kenton S.M."/>
            <person name="Kim D.J."/>
            <person name="Klee K."/>
            <person name="Lai H."/>
            <person name="Lang C."/>
            <person name="Lin S."/>
            <person name="Macmil S.L."/>
            <person name="Magdelenat G."/>
            <person name="Matthews L."/>
            <person name="McCorrison J."/>
            <person name="Monaghan E.L."/>
            <person name="Mun J.H."/>
            <person name="Najar F.Z."/>
            <person name="Nicholson C."/>
            <person name="Noirot C."/>
            <person name="O'Bleness M."/>
            <person name="Paule C.R."/>
            <person name="Poulain J."/>
            <person name="Prion F."/>
            <person name="Qin B."/>
            <person name="Qu C."/>
            <person name="Retzel E.F."/>
            <person name="Riddle C."/>
            <person name="Sallet E."/>
            <person name="Samain S."/>
            <person name="Samson N."/>
            <person name="Sanders I."/>
            <person name="Saurat O."/>
            <person name="Scarpelli C."/>
            <person name="Schiex T."/>
            <person name="Segurens B."/>
            <person name="Severin A.J."/>
            <person name="Sherrier D.J."/>
            <person name="Shi R."/>
            <person name="Sims S."/>
            <person name="Singer S.R."/>
            <person name="Sinharoy S."/>
            <person name="Sterck L."/>
            <person name="Viollet A."/>
            <person name="Wang B.B."/>
            <person name="Wang K."/>
            <person name="Wang M."/>
            <person name="Wang X."/>
            <person name="Warfsmann J."/>
            <person name="Weissenbach J."/>
            <person name="White D.D."/>
            <person name="White J.D."/>
            <person name="Wiley G.B."/>
            <person name="Wincker P."/>
            <person name="Xing Y."/>
            <person name="Yang L."/>
            <person name="Yao Z."/>
            <person name="Ying F."/>
            <person name="Zhai J."/>
            <person name="Zhou L."/>
            <person name="Zuber A."/>
            <person name="Denarie J."/>
            <person name="Dixon R.A."/>
            <person name="May G.D."/>
            <person name="Schwartz D.C."/>
            <person name="Rogers J."/>
            <person name="Quetier F."/>
            <person name="Town C.D."/>
            <person name="Roe B.A."/>
        </authorList>
    </citation>
    <scope>NUCLEOTIDE SEQUENCE [LARGE SCALE GENOMIC DNA]</scope>
    <source>
        <strain evidence="14">A17</strain>
        <strain evidence="16 17">cv. Jemalong A17</strain>
    </source>
</reference>
<dbReference type="EnsemblPlants" id="AES78343">
    <property type="protein sequence ID" value="AES78343"/>
    <property type="gene ID" value="MTR_7g027960"/>
</dbReference>
<dbReference type="Proteomes" id="UP000002051">
    <property type="component" value="Unassembled WGS sequence"/>
</dbReference>
<dbReference type="PRINTS" id="PR00463">
    <property type="entry name" value="EP450I"/>
</dbReference>
<evidence type="ECO:0000256" key="3">
    <source>
        <dbReference type="ARBA" id="ARBA00010617"/>
    </source>
</evidence>
<dbReference type="EC" id="1.14.14.140" evidence="15"/>
<evidence type="ECO:0000313" key="16">
    <source>
        <dbReference type="EnsemblPlants" id="AES78343"/>
    </source>
</evidence>
<dbReference type="GO" id="GO:0020037">
    <property type="term" value="F:heme binding"/>
    <property type="evidence" value="ECO:0007669"/>
    <property type="project" value="InterPro"/>
</dbReference>
<evidence type="ECO:0000256" key="5">
    <source>
        <dbReference type="ARBA" id="ARBA00022692"/>
    </source>
</evidence>
<dbReference type="Pfam" id="PF00067">
    <property type="entry name" value="p450"/>
    <property type="match status" value="1"/>
</dbReference>
<evidence type="ECO:0000256" key="4">
    <source>
        <dbReference type="ARBA" id="ARBA00022617"/>
    </source>
</evidence>
<organism evidence="14 17">
    <name type="scientific">Medicago truncatula</name>
    <name type="common">Barrel medic</name>
    <name type="synonym">Medicago tribuloides</name>
    <dbReference type="NCBI Taxonomy" id="3880"/>
    <lineage>
        <taxon>Eukaryota</taxon>
        <taxon>Viridiplantae</taxon>
        <taxon>Streptophyta</taxon>
        <taxon>Embryophyta</taxon>
        <taxon>Tracheophyta</taxon>
        <taxon>Spermatophyta</taxon>
        <taxon>Magnoliopsida</taxon>
        <taxon>eudicotyledons</taxon>
        <taxon>Gunneridae</taxon>
        <taxon>Pentapetalae</taxon>
        <taxon>rosids</taxon>
        <taxon>fabids</taxon>
        <taxon>Fabales</taxon>
        <taxon>Fabaceae</taxon>
        <taxon>Papilionoideae</taxon>
        <taxon>50 kb inversion clade</taxon>
        <taxon>NPAAA clade</taxon>
        <taxon>Hologalegina</taxon>
        <taxon>IRL clade</taxon>
        <taxon>Trifolieae</taxon>
        <taxon>Medicago</taxon>
    </lineage>
</organism>
<dbReference type="KEGG" id="mtr:11446878"/>
<comment type="subcellular location">
    <subcellularLocation>
        <location evidence="2">Membrane</location>
        <topology evidence="2">Single-pass membrane protein</topology>
    </subcellularLocation>
</comment>
<dbReference type="CDD" id="cd20655">
    <property type="entry name" value="CYP93"/>
    <property type="match status" value="1"/>
</dbReference>
<evidence type="ECO:0000313" key="15">
    <source>
        <dbReference type="EMBL" id="RHN44915.1"/>
    </source>
</evidence>
<proteinExistence type="inferred from homology"/>
<accession>G7L269</accession>
<evidence type="ECO:0000313" key="18">
    <source>
        <dbReference type="Proteomes" id="UP000265566"/>
    </source>
</evidence>
<dbReference type="AlphaFoldDB" id="G7L269"/>
<evidence type="ECO:0000256" key="7">
    <source>
        <dbReference type="ARBA" id="ARBA00022989"/>
    </source>
</evidence>
<keyword evidence="9 12" id="KW-0408">Iron</keyword>
<dbReference type="Proteomes" id="UP000265566">
    <property type="component" value="Chromosome 7"/>
</dbReference>
<evidence type="ECO:0000256" key="2">
    <source>
        <dbReference type="ARBA" id="ARBA00004167"/>
    </source>
</evidence>
<evidence type="ECO:0000313" key="14">
    <source>
        <dbReference type="EMBL" id="AES78343.1"/>
    </source>
</evidence>
<dbReference type="InterPro" id="IPR036396">
    <property type="entry name" value="Cyt_P450_sf"/>
</dbReference>